<organism evidence="1 2">
    <name type="scientific">Pedococcus cremeus</name>
    <dbReference type="NCBI Taxonomy" id="587636"/>
    <lineage>
        <taxon>Bacteria</taxon>
        <taxon>Bacillati</taxon>
        <taxon>Actinomycetota</taxon>
        <taxon>Actinomycetes</taxon>
        <taxon>Micrococcales</taxon>
        <taxon>Intrasporangiaceae</taxon>
        <taxon>Pedococcus</taxon>
    </lineage>
</organism>
<proteinExistence type="predicted"/>
<protein>
    <recommendedName>
        <fullName evidence="3">Cupin</fullName>
    </recommendedName>
</protein>
<dbReference type="EMBL" id="FOHB01000002">
    <property type="protein sequence ID" value="SER97299.1"/>
    <property type="molecule type" value="Genomic_DNA"/>
</dbReference>
<reference evidence="2" key="1">
    <citation type="submission" date="2016-10" db="EMBL/GenBank/DDBJ databases">
        <authorList>
            <person name="Varghese N."/>
            <person name="Submissions S."/>
        </authorList>
    </citation>
    <scope>NUCLEOTIDE SEQUENCE [LARGE SCALE GENOMIC DNA]</scope>
    <source>
        <strain evidence="2">CGMCC 1.6963</strain>
    </source>
</reference>
<sequence>MAGLESKSFDSPEEVRPFTDKGAAEVVSLADSTVLRGRFEPGWRWSEHVAPIAGTEVCQSPHLLYVLSGRMHLRMDDGTEGEVGPGDAARIEPGHDAWVVGEEACVVVDFGASPSYAQRR</sequence>
<evidence type="ECO:0000313" key="1">
    <source>
        <dbReference type="EMBL" id="SER97299.1"/>
    </source>
</evidence>
<dbReference type="Gene3D" id="2.60.120.10">
    <property type="entry name" value="Jelly Rolls"/>
    <property type="match status" value="1"/>
</dbReference>
<dbReference type="AlphaFoldDB" id="A0A1H9TK68"/>
<gene>
    <name evidence="1" type="ORF">SAMN05216199_1641</name>
</gene>
<name>A0A1H9TK68_9MICO</name>
<dbReference type="OrthoDB" id="161242at2"/>
<dbReference type="STRING" id="587636.SAMN05216199_1641"/>
<dbReference type="RefSeq" id="WP_091757037.1">
    <property type="nucleotide sequence ID" value="NZ_FOHB01000002.1"/>
</dbReference>
<dbReference type="InterPro" id="IPR014710">
    <property type="entry name" value="RmlC-like_jellyroll"/>
</dbReference>
<accession>A0A1H9TK68</accession>
<dbReference type="InterPro" id="IPR011051">
    <property type="entry name" value="RmlC_Cupin_sf"/>
</dbReference>
<dbReference type="Proteomes" id="UP000199019">
    <property type="component" value="Unassembled WGS sequence"/>
</dbReference>
<dbReference type="CDD" id="cd06990">
    <property type="entry name" value="cupin_DUF861"/>
    <property type="match status" value="1"/>
</dbReference>
<evidence type="ECO:0000313" key="2">
    <source>
        <dbReference type="Proteomes" id="UP000199019"/>
    </source>
</evidence>
<dbReference type="SUPFAM" id="SSF51182">
    <property type="entry name" value="RmlC-like cupins"/>
    <property type="match status" value="1"/>
</dbReference>
<keyword evidence="2" id="KW-1185">Reference proteome</keyword>
<evidence type="ECO:0008006" key="3">
    <source>
        <dbReference type="Google" id="ProtNLM"/>
    </source>
</evidence>